<keyword evidence="5" id="KW-0411">Iron-sulfur</keyword>
<evidence type="ECO:0000256" key="3">
    <source>
        <dbReference type="ARBA" id="ARBA00022723"/>
    </source>
</evidence>
<evidence type="ECO:0000256" key="5">
    <source>
        <dbReference type="ARBA" id="ARBA00023014"/>
    </source>
</evidence>
<dbReference type="AlphaFoldDB" id="A0A382JA81"/>
<dbReference type="InterPro" id="IPR036724">
    <property type="entry name" value="Cobalamin-bd_sf"/>
</dbReference>
<accession>A0A382JA81</accession>
<evidence type="ECO:0000256" key="1">
    <source>
        <dbReference type="ARBA" id="ARBA00001966"/>
    </source>
</evidence>
<dbReference type="CDD" id="cd02068">
    <property type="entry name" value="radical_SAM_B12_BD"/>
    <property type="match status" value="1"/>
</dbReference>
<dbReference type="SUPFAM" id="SSF102114">
    <property type="entry name" value="Radical SAM enzymes"/>
    <property type="match status" value="1"/>
</dbReference>
<dbReference type="PANTHER" id="PTHR43409">
    <property type="entry name" value="ANAEROBIC MAGNESIUM-PROTOPORPHYRIN IX MONOMETHYL ESTER CYCLASE-RELATED"/>
    <property type="match status" value="1"/>
</dbReference>
<dbReference type="Pfam" id="PF02310">
    <property type="entry name" value="B12-binding"/>
    <property type="match status" value="1"/>
</dbReference>
<dbReference type="InterPro" id="IPR058240">
    <property type="entry name" value="rSAM_sf"/>
</dbReference>
<organism evidence="7">
    <name type="scientific">marine metagenome</name>
    <dbReference type="NCBI Taxonomy" id="408172"/>
    <lineage>
        <taxon>unclassified sequences</taxon>
        <taxon>metagenomes</taxon>
        <taxon>ecological metagenomes</taxon>
    </lineage>
</organism>
<dbReference type="SUPFAM" id="SSF52242">
    <property type="entry name" value="Cobalamin (vitamin B12)-binding domain"/>
    <property type="match status" value="1"/>
</dbReference>
<evidence type="ECO:0000313" key="7">
    <source>
        <dbReference type="EMBL" id="SVC08668.1"/>
    </source>
</evidence>
<dbReference type="Gene3D" id="3.40.50.280">
    <property type="entry name" value="Cobalamin-binding domain"/>
    <property type="match status" value="1"/>
</dbReference>
<dbReference type="SFLD" id="SFLDG01082">
    <property type="entry name" value="B12-binding_domain_containing"/>
    <property type="match status" value="1"/>
</dbReference>
<dbReference type="InterPro" id="IPR007197">
    <property type="entry name" value="rSAM"/>
</dbReference>
<feature type="non-terminal residue" evidence="7">
    <location>
        <position position="247"/>
    </location>
</feature>
<sequence>MAFVNQFYDVVLVETPAEHLVEANDQPPYPAIGVAYIGNYVEKVCSVTPAVMDPRLGRLTVRETVDQILSMKPKILGLSSMTYNVGVAAEISEEVKKQLPGVVTVLGGFHASALPEETLREFPTFDFVGVGEGEVLFSKLVEATLSKKGTTLQIPGLWRRDKEGGRIVNQGRGEIPPTLDELGEPGWHLLDQDIIQKYCTDMVLMTMRGCPFSCVFCARPYGQIVRKRSADLVVDEIERSYERYGVR</sequence>
<dbReference type="GO" id="GO:0031419">
    <property type="term" value="F:cobalamin binding"/>
    <property type="evidence" value="ECO:0007669"/>
    <property type="project" value="InterPro"/>
</dbReference>
<name>A0A382JA81_9ZZZZ</name>
<feature type="domain" description="B12-binding" evidence="6">
    <location>
        <begin position="16"/>
        <end position="151"/>
    </location>
</feature>
<proteinExistence type="predicted"/>
<dbReference type="SFLD" id="SFLDS00029">
    <property type="entry name" value="Radical_SAM"/>
    <property type="match status" value="1"/>
</dbReference>
<reference evidence="7" key="1">
    <citation type="submission" date="2018-05" db="EMBL/GenBank/DDBJ databases">
        <authorList>
            <person name="Lanie J.A."/>
            <person name="Ng W.-L."/>
            <person name="Kazmierczak K.M."/>
            <person name="Andrzejewski T.M."/>
            <person name="Davidsen T.M."/>
            <person name="Wayne K.J."/>
            <person name="Tettelin H."/>
            <person name="Glass J.I."/>
            <person name="Rusch D."/>
            <person name="Podicherti R."/>
            <person name="Tsui H.-C.T."/>
            <person name="Winkler M.E."/>
        </authorList>
    </citation>
    <scope>NUCLEOTIDE SEQUENCE</scope>
</reference>
<dbReference type="GO" id="GO:0051536">
    <property type="term" value="F:iron-sulfur cluster binding"/>
    <property type="evidence" value="ECO:0007669"/>
    <property type="project" value="UniProtKB-KW"/>
</dbReference>
<evidence type="ECO:0000256" key="2">
    <source>
        <dbReference type="ARBA" id="ARBA00022691"/>
    </source>
</evidence>
<comment type="cofactor">
    <cofactor evidence="1">
        <name>[4Fe-4S] cluster</name>
        <dbReference type="ChEBI" id="CHEBI:49883"/>
    </cofactor>
</comment>
<dbReference type="PANTHER" id="PTHR43409:SF7">
    <property type="entry name" value="BLL1977 PROTEIN"/>
    <property type="match status" value="1"/>
</dbReference>
<keyword evidence="2" id="KW-0949">S-adenosyl-L-methionine</keyword>
<evidence type="ECO:0000256" key="4">
    <source>
        <dbReference type="ARBA" id="ARBA00023004"/>
    </source>
</evidence>
<protein>
    <recommendedName>
        <fullName evidence="6">B12-binding domain-containing protein</fullName>
    </recommendedName>
</protein>
<evidence type="ECO:0000259" key="6">
    <source>
        <dbReference type="PROSITE" id="PS51332"/>
    </source>
</evidence>
<dbReference type="GO" id="GO:0003824">
    <property type="term" value="F:catalytic activity"/>
    <property type="evidence" value="ECO:0007669"/>
    <property type="project" value="InterPro"/>
</dbReference>
<dbReference type="EMBL" id="UINC01072778">
    <property type="protein sequence ID" value="SVC08668.1"/>
    <property type="molecule type" value="Genomic_DNA"/>
</dbReference>
<dbReference type="InterPro" id="IPR051198">
    <property type="entry name" value="BchE-like"/>
</dbReference>
<keyword evidence="4" id="KW-0408">Iron</keyword>
<dbReference type="GO" id="GO:0046872">
    <property type="term" value="F:metal ion binding"/>
    <property type="evidence" value="ECO:0007669"/>
    <property type="project" value="UniProtKB-KW"/>
</dbReference>
<gene>
    <name evidence="7" type="ORF">METZ01_LOCUS261522</name>
</gene>
<dbReference type="PROSITE" id="PS51332">
    <property type="entry name" value="B12_BINDING"/>
    <property type="match status" value="1"/>
</dbReference>
<keyword evidence="3" id="KW-0479">Metal-binding</keyword>
<dbReference type="InterPro" id="IPR006158">
    <property type="entry name" value="Cobalamin-bd"/>
</dbReference>